<keyword evidence="6" id="KW-1185">Reference proteome</keyword>
<sequence length="194" mass="21053">MNARGYFGIGVEGISKPMNFGNLSRTAYGFGASFVFTVAPGRYIDAPPSDTTRSQDHMPWYTFKGCDDLRLPDDCRLVGVELLDEAIDLPSFRHPTRAAYILGPEGGSLSPEMTAKCEFIIKIPTRFCLNVATAGAVIMYDRMLSLGKFAERPVKVGAPASPAPQHIDGKAKYSGGKRIPPKKGRNRLGPANKS</sequence>
<dbReference type="RefSeq" id="WP_377212456.1">
    <property type="nucleotide sequence ID" value="NZ_JBHTJV010000009.1"/>
</dbReference>
<dbReference type="GO" id="GO:0032259">
    <property type="term" value="P:methylation"/>
    <property type="evidence" value="ECO:0007669"/>
    <property type="project" value="UniProtKB-KW"/>
</dbReference>
<keyword evidence="2" id="KW-0808">Transferase</keyword>
<keyword evidence="1 5" id="KW-0489">Methyltransferase</keyword>
<dbReference type="GO" id="GO:0008168">
    <property type="term" value="F:methyltransferase activity"/>
    <property type="evidence" value="ECO:0007669"/>
    <property type="project" value="UniProtKB-KW"/>
</dbReference>
<dbReference type="InterPro" id="IPR001537">
    <property type="entry name" value="SpoU_MeTrfase"/>
</dbReference>
<dbReference type="EMBL" id="JBHTJV010000009">
    <property type="protein sequence ID" value="MFD0916597.1"/>
    <property type="molecule type" value="Genomic_DNA"/>
</dbReference>
<dbReference type="CDD" id="cd18098">
    <property type="entry name" value="SpoU-like"/>
    <property type="match status" value="1"/>
</dbReference>
<dbReference type="PANTHER" id="PTHR43191">
    <property type="entry name" value="RRNA METHYLTRANSFERASE 3"/>
    <property type="match status" value="1"/>
</dbReference>
<dbReference type="InterPro" id="IPR029028">
    <property type="entry name" value="Alpha/beta_knot_MTases"/>
</dbReference>
<feature type="domain" description="tRNA/rRNA methyltransferase SpoU type" evidence="4">
    <location>
        <begin position="10"/>
        <end position="140"/>
    </location>
</feature>
<dbReference type="InterPro" id="IPR051259">
    <property type="entry name" value="rRNA_Methyltransferase"/>
</dbReference>
<dbReference type="InterPro" id="IPR029026">
    <property type="entry name" value="tRNA_m1G_MTases_N"/>
</dbReference>
<proteinExistence type="predicted"/>
<comment type="caution">
    <text evidence="5">The sequence shown here is derived from an EMBL/GenBank/DDBJ whole genome shotgun (WGS) entry which is preliminary data.</text>
</comment>
<gene>
    <name evidence="5" type="ORF">ACFQ14_09280</name>
</gene>
<evidence type="ECO:0000313" key="5">
    <source>
        <dbReference type="EMBL" id="MFD0916597.1"/>
    </source>
</evidence>
<evidence type="ECO:0000259" key="4">
    <source>
        <dbReference type="Pfam" id="PF00588"/>
    </source>
</evidence>
<accession>A0ABW3FG66</accession>
<evidence type="ECO:0000313" key="6">
    <source>
        <dbReference type="Proteomes" id="UP001597101"/>
    </source>
</evidence>
<protein>
    <submittedName>
        <fullName evidence="5">RNA methyltransferase</fullName>
    </submittedName>
</protein>
<dbReference type="Pfam" id="PF00588">
    <property type="entry name" value="SpoU_methylase"/>
    <property type="match status" value="1"/>
</dbReference>
<dbReference type="Proteomes" id="UP001597101">
    <property type="component" value="Unassembled WGS sequence"/>
</dbReference>
<evidence type="ECO:0000256" key="1">
    <source>
        <dbReference type="ARBA" id="ARBA00022603"/>
    </source>
</evidence>
<feature type="region of interest" description="Disordered" evidence="3">
    <location>
        <begin position="157"/>
        <end position="194"/>
    </location>
</feature>
<dbReference type="SUPFAM" id="SSF75217">
    <property type="entry name" value="alpha/beta knot"/>
    <property type="match status" value="1"/>
</dbReference>
<organism evidence="5 6">
    <name type="scientific">Pseudahrensia aquimaris</name>
    <dbReference type="NCBI Taxonomy" id="744461"/>
    <lineage>
        <taxon>Bacteria</taxon>
        <taxon>Pseudomonadati</taxon>
        <taxon>Pseudomonadota</taxon>
        <taxon>Alphaproteobacteria</taxon>
        <taxon>Hyphomicrobiales</taxon>
        <taxon>Ahrensiaceae</taxon>
        <taxon>Pseudahrensia</taxon>
    </lineage>
</organism>
<evidence type="ECO:0000256" key="2">
    <source>
        <dbReference type="ARBA" id="ARBA00022679"/>
    </source>
</evidence>
<evidence type="ECO:0000256" key="3">
    <source>
        <dbReference type="SAM" id="MobiDB-lite"/>
    </source>
</evidence>
<name>A0ABW3FG66_9HYPH</name>
<dbReference type="PANTHER" id="PTHR43191:SF2">
    <property type="entry name" value="RRNA METHYLTRANSFERASE 3, MITOCHONDRIAL"/>
    <property type="match status" value="1"/>
</dbReference>
<dbReference type="Gene3D" id="3.40.1280.10">
    <property type="match status" value="1"/>
</dbReference>
<reference evidence="6" key="1">
    <citation type="journal article" date="2019" name="Int. J. Syst. Evol. Microbiol.">
        <title>The Global Catalogue of Microorganisms (GCM) 10K type strain sequencing project: providing services to taxonomists for standard genome sequencing and annotation.</title>
        <authorList>
            <consortium name="The Broad Institute Genomics Platform"/>
            <consortium name="The Broad Institute Genome Sequencing Center for Infectious Disease"/>
            <person name="Wu L."/>
            <person name="Ma J."/>
        </authorList>
    </citation>
    <scope>NUCLEOTIDE SEQUENCE [LARGE SCALE GENOMIC DNA]</scope>
    <source>
        <strain evidence="6">CCUG 60023</strain>
    </source>
</reference>